<dbReference type="PANTHER" id="PTHR43649:SF34">
    <property type="entry name" value="ABC TRANSPORTER PERIPLASMIC-BINDING PROTEIN YCJN-RELATED"/>
    <property type="match status" value="1"/>
</dbReference>
<dbReference type="SUPFAM" id="SSF53850">
    <property type="entry name" value="Periplasmic binding protein-like II"/>
    <property type="match status" value="1"/>
</dbReference>
<dbReference type="RefSeq" id="WP_153488097.1">
    <property type="nucleotide sequence ID" value="NZ_VWNA01000002.1"/>
</dbReference>
<dbReference type="EMBL" id="VWNA01000002">
    <property type="protein sequence ID" value="MQT14792.1"/>
    <property type="molecule type" value="Genomic_DNA"/>
</dbReference>
<dbReference type="Gene3D" id="3.40.190.10">
    <property type="entry name" value="Periplasmic binding protein-like II"/>
    <property type="match status" value="2"/>
</dbReference>
<protein>
    <submittedName>
        <fullName evidence="6">Extracellular solute-binding protein</fullName>
    </submittedName>
</protein>
<gene>
    <name evidence="6" type="ORF">F0357_19450</name>
</gene>
<dbReference type="AlphaFoldDB" id="A0A6A7YAV2"/>
<evidence type="ECO:0000313" key="7">
    <source>
        <dbReference type="Proteomes" id="UP000332515"/>
    </source>
</evidence>
<accession>A0A6A7YAV2</accession>
<dbReference type="InterPro" id="IPR036390">
    <property type="entry name" value="WH_DNA-bd_sf"/>
</dbReference>
<dbReference type="PANTHER" id="PTHR43649">
    <property type="entry name" value="ARABINOSE-BINDING PROTEIN-RELATED"/>
    <property type="match status" value="1"/>
</dbReference>
<dbReference type="Pfam" id="PF01547">
    <property type="entry name" value="SBP_bac_1"/>
    <property type="match status" value="1"/>
</dbReference>
<keyword evidence="4" id="KW-0732">Signal</keyword>
<proteinExistence type="inferred from homology"/>
<keyword evidence="5" id="KW-0574">Periplasm</keyword>
<evidence type="ECO:0000256" key="3">
    <source>
        <dbReference type="ARBA" id="ARBA00022448"/>
    </source>
</evidence>
<comment type="subcellular location">
    <subcellularLocation>
        <location evidence="1">Periplasm</location>
    </subcellularLocation>
</comment>
<keyword evidence="7" id="KW-1185">Reference proteome</keyword>
<name>A0A6A7YAV2_9HYPH</name>
<dbReference type="InterPro" id="IPR050490">
    <property type="entry name" value="Bact_solute-bd_prot1"/>
</dbReference>
<evidence type="ECO:0000256" key="2">
    <source>
        <dbReference type="ARBA" id="ARBA00008520"/>
    </source>
</evidence>
<dbReference type="Proteomes" id="UP000332515">
    <property type="component" value="Unassembled WGS sequence"/>
</dbReference>
<dbReference type="GO" id="GO:0042597">
    <property type="term" value="C:periplasmic space"/>
    <property type="evidence" value="ECO:0007669"/>
    <property type="project" value="UniProtKB-SubCell"/>
</dbReference>
<dbReference type="InterPro" id="IPR006059">
    <property type="entry name" value="SBP"/>
</dbReference>
<evidence type="ECO:0000313" key="6">
    <source>
        <dbReference type="EMBL" id="MQT14792.1"/>
    </source>
</evidence>
<comment type="similarity">
    <text evidence="2">Belongs to the bacterial solute-binding protein 1 family.</text>
</comment>
<keyword evidence="3" id="KW-0813">Transport</keyword>
<evidence type="ECO:0000256" key="1">
    <source>
        <dbReference type="ARBA" id="ARBA00004418"/>
    </source>
</evidence>
<reference evidence="6 7" key="1">
    <citation type="submission" date="2019-09" db="EMBL/GenBank/DDBJ databases">
        <title>Segnochrobactrum spirostomi gen. nov., sp. nov., isolated from the ciliate Spirostomum cf. yagiui and description of a novel family, Segnochrobactraceae fam. nov. within the order Rhizobiales of the class Alphaproteobacteria.</title>
        <authorList>
            <person name="Akter S."/>
            <person name="Shazib S.U.A."/>
            <person name="Shin M.K."/>
        </authorList>
    </citation>
    <scope>NUCLEOTIDE SEQUENCE [LARGE SCALE GENOMIC DNA]</scope>
    <source>
        <strain evidence="6 7">Sp-1</strain>
    </source>
</reference>
<evidence type="ECO:0000256" key="5">
    <source>
        <dbReference type="ARBA" id="ARBA00022764"/>
    </source>
</evidence>
<sequence>MTEHEILRIIAFLERVRSPFQDMIPIAEEDPSWNIILYLMKQSLLGTPVTISTLASVAKIPYATAMRRIHEMIAAGHIVKKPARDGGRTFVLLPSEALGETFVAYAKRVKSLLAETFGMRSNPEEDEAFYFGGSYFAAQIIPPPRLIESLFSGKRELRFLLNDDNYFHAMSNMWADFRNNISSRKNFDLRKLPDLHARVIENSEQPKSAYDIVAINAPWLGEAVKKDVLLPLDDFIDNSTISPLDFHTSVWSMGTWNGKQYGVPIYCTIELLAARKDIFEPEGYRYPTTFDETVAAARHFHNPARGLYGIAWNGGAGMPVASTFMFLMACCGESILNLPKSRPFFTVDKASGEQLRPHVLCEAGFNVLDYLHRLVEYSPPDILTMDWDRRTTAFLNGSTAMAYCWTVRAARFETDIGSVVRHKVAYLQQPRGPAGTSNNPIGGFLLGIPRNLPKEQVELAFEAIAWMASPEAMKAGVRNGFPVAPRFSVSADPEAAATSPIVSIVDRLAKRNMLKSWPRPPVPEYLAIELALGTEIHRALSGEVTDRQALENAQARIDAIMRAAGHY</sequence>
<dbReference type="SUPFAM" id="SSF46785">
    <property type="entry name" value="Winged helix' DNA-binding domain"/>
    <property type="match status" value="1"/>
</dbReference>
<comment type="caution">
    <text evidence="6">The sequence shown here is derived from an EMBL/GenBank/DDBJ whole genome shotgun (WGS) entry which is preliminary data.</text>
</comment>
<organism evidence="6 7">
    <name type="scientific">Segnochrobactrum spirostomi</name>
    <dbReference type="NCBI Taxonomy" id="2608987"/>
    <lineage>
        <taxon>Bacteria</taxon>
        <taxon>Pseudomonadati</taxon>
        <taxon>Pseudomonadota</taxon>
        <taxon>Alphaproteobacteria</taxon>
        <taxon>Hyphomicrobiales</taxon>
        <taxon>Segnochrobactraceae</taxon>
        <taxon>Segnochrobactrum</taxon>
    </lineage>
</organism>
<evidence type="ECO:0000256" key="4">
    <source>
        <dbReference type="ARBA" id="ARBA00022729"/>
    </source>
</evidence>